<sequence>MKRVIYYSIGLLLLLSGQAVSSTWDLMGTARDPVTGDFIYREFHRVELNADQSQTRVVEYRDQNNEVLVVKTLVSPTDRPYLPEIRWDDMAQSSLIEGRFDGGIYEQSIARPNGNDVQRARLDDVQNTVLDAGFDRYLQDRMPDILAQGSLSFDFLSLGAGRTYAITANLIEANDAQIRLNIAPSSALIRWFVDPIELVYDRESLALIRYTGITNFRREGSVVNAVIDYQYSPEAIEDAS</sequence>
<comment type="caution">
    <text evidence="2">The sequence shown here is derived from an EMBL/GenBank/DDBJ whole genome shotgun (WGS) entry which is preliminary data.</text>
</comment>
<dbReference type="Proteomes" id="UP001595617">
    <property type="component" value="Unassembled WGS sequence"/>
</dbReference>
<gene>
    <name evidence="2" type="ORF">ACFOOG_08360</name>
</gene>
<evidence type="ECO:0000313" key="3">
    <source>
        <dbReference type="Proteomes" id="UP001595617"/>
    </source>
</evidence>
<evidence type="ECO:0000313" key="2">
    <source>
        <dbReference type="EMBL" id="MFC3852843.1"/>
    </source>
</evidence>
<dbReference type="EMBL" id="JBHRYR010000003">
    <property type="protein sequence ID" value="MFC3852843.1"/>
    <property type="molecule type" value="Genomic_DNA"/>
</dbReference>
<feature type="chain" id="PRO_5046241416" description="DUF3108 domain-containing protein" evidence="1">
    <location>
        <begin position="22"/>
        <end position="240"/>
    </location>
</feature>
<protein>
    <recommendedName>
        <fullName evidence="4">DUF3108 domain-containing protein</fullName>
    </recommendedName>
</protein>
<evidence type="ECO:0000256" key="1">
    <source>
        <dbReference type="SAM" id="SignalP"/>
    </source>
</evidence>
<accession>A0ABV7ZWA6</accession>
<dbReference type="RefSeq" id="WP_380695433.1">
    <property type="nucleotide sequence ID" value="NZ_JBHRYR010000003.1"/>
</dbReference>
<keyword evidence="1" id="KW-0732">Signal</keyword>
<keyword evidence="3" id="KW-1185">Reference proteome</keyword>
<organism evidence="2 3">
    <name type="scientific">Saccharospirillum mangrovi</name>
    <dbReference type="NCBI Taxonomy" id="2161747"/>
    <lineage>
        <taxon>Bacteria</taxon>
        <taxon>Pseudomonadati</taxon>
        <taxon>Pseudomonadota</taxon>
        <taxon>Gammaproteobacteria</taxon>
        <taxon>Oceanospirillales</taxon>
        <taxon>Saccharospirillaceae</taxon>
        <taxon>Saccharospirillum</taxon>
    </lineage>
</organism>
<reference evidence="3" key="1">
    <citation type="journal article" date="2019" name="Int. J. Syst. Evol. Microbiol.">
        <title>The Global Catalogue of Microorganisms (GCM) 10K type strain sequencing project: providing services to taxonomists for standard genome sequencing and annotation.</title>
        <authorList>
            <consortium name="The Broad Institute Genomics Platform"/>
            <consortium name="The Broad Institute Genome Sequencing Center for Infectious Disease"/>
            <person name="Wu L."/>
            <person name="Ma J."/>
        </authorList>
    </citation>
    <scope>NUCLEOTIDE SEQUENCE [LARGE SCALE GENOMIC DNA]</scope>
    <source>
        <strain evidence="3">IBRC 10765</strain>
    </source>
</reference>
<proteinExistence type="predicted"/>
<evidence type="ECO:0008006" key="4">
    <source>
        <dbReference type="Google" id="ProtNLM"/>
    </source>
</evidence>
<name>A0ABV7ZWA6_9GAMM</name>
<feature type="signal peptide" evidence="1">
    <location>
        <begin position="1"/>
        <end position="21"/>
    </location>
</feature>